<evidence type="ECO:0000313" key="2">
    <source>
        <dbReference type="Proteomes" id="UP001449795"/>
    </source>
</evidence>
<proteinExistence type="predicted"/>
<name>A0ABZ3D7L7_9PROT</name>
<protein>
    <submittedName>
        <fullName evidence="1">DUF4160 domain-containing protein</fullName>
    </submittedName>
</protein>
<gene>
    <name evidence="1" type="ORF">AAC691_04960</name>
</gene>
<dbReference type="EMBL" id="CP152276">
    <property type="protein sequence ID" value="XAE43792.1"/>
    <property type="molecule type" value="Genomic_DNA"/>
</dbReference>
<dbReference type="RefSeq" id="WP_342629153.1">
    <property type="nucleotide sequence ID" value="NZ_CP152276.1"/>
</dbReference>
<accession>A0ABZ3D7L7</accession>
<dbReference type="InterPro" id="IPR025427">
    <property type="entry name" value="DUF4160"/>
</dbReference>
<organism evidence="1 2">
    <name type="scientific">Nguyenibacter vanlangensis</name>
    <dbReference type="NCBI Taxonomy" id="1216886"/>
    <lineage>
        <taxon>Bacteria</taxon>
        <taxon>Pseudomonadati</taxon>
        <taxon>Pseudomonadota</taxon>
        <taxon>Alphaproteobacteria</taxon>
        <taxon>Acetobacterales</taxon>
        <taxon>Acetobacteraceae</taxon>
        <taxon>Nguyenibacter</taxon>
    </lineage>
</organism>
<keyword evidence="2" id="KW-1185">Reference proteome</keyword>
<reference evidence="1 2" key="1">
    <citation type="submission" date="2024-04" db="EMBL/GenBank/DDBJ databases">
        <title>Complete genome sequence of Nguyenibacter vanlangesis HBCM-1154, a strain capable of nitrogen fixation, IAA production, and phosphorus solubilization isolated from sugarcane soil.</title>
        <authorList>
            <person name="MY HANH P."/>
        </authorList>
    </citation>
    <scope>NUCLEOTIDE SEQUENCE [LARGE SCALE GENOMIC DNA]</scope>
    <source>
        <strain evidence="1 2">HBCM 1154</strain>
    </source>
</reference>
<sequence length="80" mass="9194">MPTVLRIDGYRFFFYSMEGNEPPHIHVEAGENVAKYWLGPVALAMNDGFRSHELTKLRGLVATHKDMFREAWDAHFGSQV</sequence>
<dbReference type="Proteomes" id="UP001449795">
    <property type="component" value="Chromosome"/>
</dbReference>
<dbReference type="Pfam" id="PF13711">
    <property type="entry name" value="DUF4160"/>
    <property type="match status" value="1"/>
</dbReference>
<evidence type="ECO:0000313" key="1">
    <source>
        <dbReference type="EMBL" id="XAE43792.1"/>
    </source>
</evidence>